<accession>A0A9P4PWU4</accession>
<dbReference type="AlphaFoldDB" id="A0A9P4PWU4"/>
<dbReference type="PANTHER" id="PTHR38488:SF1">
    <property type="entry name" value="OXIDOREDUCTASE 9.5 KDA SUBUNIT, PUTATIVE (AFU_ORTHOLOGUE AFUA_5G08980)-RELATED"/>
    <property type="match status" value="1"/>
</dbReference>
<evidence type="ECO:0000256" key="1">
    <source>
        <dbReference type="SAM" id="MobiDB-lite"/>
    </source>
</evidence>
<gene>
    <name evidence="3" type="ORF">K431DRAFT_289460</name>
</gene>
<keyword evidence="2" id="KW-1133">Transmembrane helix</keyword>
<reference evidence="3" key="1">
    <citation type="journal article" date="2020" name="Stud. Mycol.">
        <title>101 Dothideomycetes genomes: a test case for predicting lifestyles and emergence of pathogens.</title>
        <authorList>
            <person name="Haridas S."/>
            <person name="Albert R."/>
            <person name="Binder M."/>
            <person name="Bloem J."/>
            <person name="Labutti K."/>
            <person name="Salamov A."/>
            <person name="Andreopoulos B."/>
            <person name="Baker S."/>
            <person name="Barry K."/>
            <person name="Bills G."/>
            <person name="Bluhm B."/>
            <person name="Cannon C."/>
            <person name="Castanera R."/>
            <person name="Culley D."/>
            <person name="Daum C."/>
            <person name="Ezra D."/>
            <person name="Gonzalez J."/>
            <person name="Henrissat B."/>
            <person name="Kuo A."/>
            <person name="Liang C."/>
            <person name="Lipzen A."/>
            <person name="Lutzoni F."/>
            <person name="Magnuson J."/>
            <person name="Mondo S."/>
            <person name="Nolan M."/>
            <person name="Ohm R."/>
            <person name="Pangilinan J."/>
            <person name="Park H.-J."/>
            <person name="Ramirez L."/>
            <person name="Alfaro M."/>
            <person name="Sun H."/>
            <person name="Tritt A."/>
            <person name="Yoshinaga Y."/>
            <person name="Zwiers L.-H."/>
            <person name="Turgeon B."/>
            <person name="Goodwin S."/>
            <person name="Spatafora J."/>
            <person name="Crous P."/>
            <person name="Grigoriev I."/>
        </authorList>
    </citation>
    <scope>NUCLEOTIDE SEQUENCE</scope>
    <source>
        <strain evidence="3">CBS 116435</strain>
    </source>
</reference>
<proteinExistence type="predicted"/>
<dbReference type="PANTHER" id="PTHR38488">
    <property type="entry name" value="OXIDOREDUCTASE 9.5 KDA SUBUNIT, PUTATIVE (AFU_ORTHOLOGUE AFUA_5G08980)-RELATED"/>
    <property type="match status" value="1"/>
</dbReference>
<dbReference type="Proteomes" id="UP000799441">
    <property type="component" value="Unassembled WGS sequence"/>
</dbReference>
<keyword evidence="2" id="KW-0472">Membrane</keyword>
<sequence>MAPVSFWSTPFQYLHWASRAKPAIFWSIVVGSFGPIMVAAVPPIRHRFGDGPRQHIPLTYPIPKGPRKIPQGYDD</sequence>
<keyword evidence="4" id="KW-1185">Reference proteome</keyword>
<feature type="region of interest" description="Disordered" evidence="1">
    <location>
        <begin position="52"/>
        <end position="75"/>
    </location>
</feature>
<protein>
    <submittedName>
        <fullName evidence="3">NADH-ubiquinone oxidoreductase 9.5 kDa subunit</fullName>
    </submittedName>
</protein>
<keyword evidence="2" id="KW-0812">Transmembrane</keyword>
<comment type="caution">
    <text evidence="3">The sequence shown here is derived from an EMBL/GenBank/DDBJ whole genome shotgun (WGS) entry which is preliminary data.</text>
</comment>
<dbReference type="CDD" id="cd22903">
    <property type="entry name" value="NI9M"/>
    <property type="match status" value="1"/>
</dbReference>
<evidence type="ECO:0000313" key="3">
    <source>
        <dbReference type="EMBL" id="KAF2716388.1"/>
    </source>
</evidence>
<organism evidence="3 4">
    <name type="scientific">Polychaeton citri CBS 116435</name>
    <dbReference type="NCBI Taxonomy" id="1314669"/>
    <lineage>
        <taxon>Eukaryota</taxon>
        <taxon>Fungi</taxon>
        <taxon>Dikarya</taxon>
        <taxon>Ascomycota</taxon>
        <taxon>Pezizomycotina</taxon>
        <taxon>Dothideomycetes</taxon>
        <taxon>Dothideomycetidae</taxon>
        <taxon>Capnodiales</taxon>
        <taxon>Capnodiaceae</taxon>
        <taxon>Polychaeton</taxon>
    </lineage>
</organism>
<dbReference type="EMBL" id="MU003878">
    <property type="protein sequence ID" value="KAF2716388.1"/>
    <property type="molecule type" value="Genomic_DNA"/>
</dbReference>
<dbReference type="InterPro" id="IPR039961">
    <property type="entry name" value="Nuo9.5"/>
</dbReference>
<name>A0A9P4PWU4_9PEZI</name>
<feature type="transmembrane region" description="Helical" evidence="2">
    <location>
        <begin position="23"/>
        <end position="44"/>
    </location>
</feature>
<dbReference type="OrthoDB" id="2093409at2759"/>
<evidence type="ECO:0000256" key="2">
    <source>
        <dbReference type="SAM" id="Phobius"/>
    </source>
</evidence>
<evidence type="ECO:0000313" key="4">
    <source>
        <dbReference type="Proteomes" id="UP000799441"/>
    </source>
</evidence>